<dbReference type="InterPro" id="IPR036584">
    <property type="entry name" value="FliS_sf"/>
</dbReference>
<dbReference type="RefSeq" id="WP_013486376.1">
    <property type="nucleotide sequence ID" value="NC_014828.1"/>
</dbReference>
<organism evidence="7 8">
    <name type="scientific">Ethanoligenens harbinense (strain DSM 18485 / JCM 12961 / CGMCC 1.5033 / YUAN-3)</name>
    <dbReference type="NCBI Taxonomy" id="663278"/>
    <lineage>
        <taxon>Bacteria</taxon>
        <taxon>Bacillati</taxon>
        <taxon>Bacillota</taxon>
        <taxon>Clostridia</taxon>
        <taxon>Eubacteriales</taxon>
        <taxon>Oscillospiraceae</taxon>
        <taxon>Ethanoligenens</taxon>
    </lineage>
</organism>
<evidence type="ECO:0000256" key="6">
    <source>
        <dbReference type="PIRNR" id="PIRNR039090"/>
    </source>
</evidence>
<evidence type="ECO:0000256" key="4">
    <source>
        <dbReference type="ARBA" id="ARBA00022795"/>
    </source>
</evidence>
<name>E6U6G3_ETHHY</name>
<keyword evidence="4 6" id="KW-1005">Bacterial flagellum biogenesis</keyword>
<dbReference type="InterPro" id="IPR003713">
    <property type="entry name" value="FliS"/>
</dbReference>
<protein>
    <recommendedName>
        <fullName evidence="6">Flagellar secretion chaperone FliS</fullName>
    </recommendedName>
</protein>
<dbReference type="HOGENOM" id="CLU_080373_3_2_9"/>
<evidence type="ECO:0000256" key="5">
    <source>
        <dbReference type="ARBA" id="ARBA00023186"/>
    </source>
</evidence>
<dbReference type="AlphaFoldDB" id="E6U6G3"/>
<dbReference type="CDD" id="cd16098">
    <property type="entry name" value="FliS"/>
    <property type="match status" value="1"/>
</dbReference>
<dbReference type="GO" id="GO:0005829">
    <property type="term" value="C:cytosol"/>
    <property type="evidence" value="ECO:0007669"/>
    <property type="project" value="UniProtKB-SubCell"/>
</dbReference>
<dbReference type="eggNOG" id="COG1516">
    <property type="taxonomic scope" value="Bacteria"/>
</dbReference>
<evidence type="ECO:0000256" key="1">
    <source>
        <dbReference type="ARBA" id="ARBA00004514"/>
    </source>
</evidence>
<dbReference type="PANTHER" id="PTHR34773:SF1">
    <property type="entry name" value="FLAGELLAR SECRETION CHAPERONE FLIS"/>
    <property type="match status" value="1"/>
</dbReference>
<dbReference type="EMBL" id="CP002400">
    <property type="protein sequence ID" value="ADU28033.1"/>
    <property type="molecule type" value="Genomic_DNA"/>
</dbReference>
<keyword evidence="5" id="KW-0143">Chaperone</keyword>
<dbReference type="Gene3D" id="1.20.120.340">
    <property type="entry name" value="Flagellar protein FliS"/>
    <property type="match status" value="1"/>
</dbReference>
<evidence type="ECO:0000256" key="3">
    <source>
        <dbReference type="ARBA" id="ARBA00022490"/>
    </source>
</evidence>
<sequence length="126" mass="14248">MTFNPYQYYKNQALDTSSKYELVGRCYGDAAASIKRAQLYLDEKNFEQANSSILKAQKILAGLDGALDMQYEIAGQLHTLYGYMQKKLFKANLSGDKTALKTVAGMLDELRDTWTQAVKNYKKIQA</sequence>
<dbReference type="Pfam" id="PF02561">
    <property type="entry name" value="FliS"/>
    <property type="match status" value="1"/>
</dbReference>
<evidence type="ECO:0000313" key="7">
    <source>
        <dbReference type="EMBL" id="ADU28033.1"/>
    </source>
</evidence>
<dbReference type="SUPFAM" id="SSF101116">
    <property type="entry name" value="Flagellar export chaperone FliS"/>
    <property type="match status" value="1"/>
</dbReference>
<accession>E6U6G3</accession>
<dbReference type="PANTHER" id="PTHR34773">
    <property type="entry name" value="FLAGELLAR SECRETION CHAPERONE FLIS"/>
    <property type="match status" value="1"/>
</dbReference>
<dbReference type="STRING" id="663278.Ethha_2540"/>
<evidence type="ECO:0000313" key="8">
    <source>
        <dbReference type="Proteomes" id="UP000001551"/>
    </source>
</evidence>
<dbReference type="Proteomes" id="UP000001551">
    <property type="component" value="Chromosome"/>
</dbReference>
<evidence type="ECO:0000256" key="2">
    <source>
        <dbReference type="ARBA" id="ARBA00008787"/>
    </source>
</evidence>
<dbReference type="NCBIfam" id="TIGR00208">
    <property type="entry name" value="fliS"/>
    <property type="match status" value="1"/>
</dbReference>
<dbReference type="GO" id="GO:0071973">
    <property type="term" value="P:bacterial-type flagellum-dependent cell motility"/>
    <property type="evidence" value="ECO:0007669"/>
    <property type="project" value="TreeGrafter"/>
</dbReference>
<keyword evidence="7" id="KW-0966">Cell projection</keyword>
<dbReference type="GO" id="GO:0044780">
    <property type="term" value="P:bacterial-type flagellum assembly"/>
    <property type="evidence" value="ECO:0007669"/>
    <property type="project" value="InterPro"/>
</dbReference>
<keyword evidence="8" id="KW-1185">Reference proteome</keyword>
<keyword evidence="7" id="KW-0969">Cilium</keyword>
<comment type="similarity">
    <text evidence="2 6">Belongs to the FliS family.</text>
</comment>
<dbReference type="PIRSF" id="PIRSF039090">
    <property type="entry name" value="Flis"/>
    <property type="match status" value="1"/>
</dbReference>
<reference evidence="7 8" key="1">
    <citation type="submission" date="2010-12" db="EMBL/GenBank/DDBJ databases">
        <title>Complete sequence of Ethanoligenens harbinense YUAN-3.</title>
        <authorList>
            <person name="Lucas S."/>
            <person name="Copeland A."/>
            <person name="Lapidus A."/>
            <person name="Cheng J.-F."/>
            <person name="Bruce D."/>
            <person name="Goodwin L."/>
            <person name="Pitluck S."/>
            <person name="Chertkov O."/>
            <person name="Misra M."/>
            <person name="Detter J.C."/>
            <person name="Han C."/>
            <person name="Tapia R."/>
            <person name="Land M."/>
            <person name="Hauser L."/>
            <person name="Jeffries C."/>
            <person name="Kyrpides N."/>
            <person name="Ivanova N."/>
            <person name="Mikhailova N."/>
            <person name="Wang A."/>
            <person name="Mouttaki H."/>
            <person name="He Z."/>
            <person name="Zhou J."/>
            <person name="Hemme C.L."/>
            <person name="Woyke T."/>
        </authorList>
    </citation>
    <scope>NUCLEOTIDE SEQUENCE [LARGE SCALE GENOMIC DNA]</scope>
    <source>
        <strain evidence="8">DSM 18485 / JCM 12961 / CGMCC 1.5033 / YUAN-3</strain>
    </source>
</reference>
<keyword evidence="3 6" id="KW-0963">Cytoplasm</keyword>
<gene>
    <name evidence="7" type="ordered locus">Ethha_2540</name>
</gene>
<proteinExistence type="inferred from homology"/>
<keyword evidence="7" id="KW-0282">Flagellum</keyword>
<comment type="subcellular location">
    <subcellularLocation>
        <location evidence="1 6">Cytoplasm</location>
        <location evidence="1 6">Cytosol</location>
    </subcellularLocation>
</comment>
<dbReference type="KEGG" id="eha:Ethha_2540"/>